<dbReference type="InterPro" id="IPR057596">
    <property type="entry name" value="RDRP_core"/>
</dbReference>
<evidence type="ECO:0000313" key="5">
    <source>
        <dbReference type="Proteomes" id="UP000623467"/>
    </source>
</evidence>
<evidence type="ECO:0000313" key="4">
    <source>
        <dbReference type="EMBL" id="KAF7349229.1"/>
    </source>
</evidence>
<evidence type="ECO:0000256" key="1">
    <source>
        <dbReference type="RuleBase" id="RU363098"/>
    </source>
</evidence>
<keyword evidence="4" id="KW-0503">Monooxygenase</keyword>
<evidence type="ECO:0000256" key="2">
    <source>
        <dbReference type="SAM" id="MobiDB-lite"/>
    </source>
</evidence>
<feature type="domain" description="RDRP core" evidence="3">
    <location>
        <begin position="220"/>
        <end position="870"/>
    </location>
</feature>
<keyword evidence="1" id="KW-0548">Nucleotidyltransferase</keyword>
<feature type="region of interest" description="Disordered" evidence="2">
    <location>
        <begin position="1"/>
        <end position="21"/>
    </location>
</feature>
<dbReference type="GO" id="GO:0003968">
    <property type="term" value="F:RNA-directed RNA polymerase activity"/>
    <property type="evidence" value="ECO:0007669"/>
    <property type="project" value="UniProtKB-KW"/>
</dbReference>
<dbReference type="OrthoDB" id="10055769at2759"/>
<gene>
    <name evidence="4" type="ORF">MSAN_01712300</name>
</gene>
<dbReference type="EMBL" id="JACAZH010000016">
    <property type="protein sequence ID" value="KAF7349229.1"/>
    <property type="molecule type" value="Genomic_DNA"/>
</dbReference>
<comment type="caution">
    <text evidence="4">The sequence shown here is derived from an EMBL/GenBank/DDBJ whole genome shotgun (WGS) entry which is preliminary data.</text>
</comment>
<protein>
    <recommendedName>
        <fullName evidence="1">RNA-dependent RNA polymerase</fullName>
        <ecNumber evidence="1">2.7.7.48</ecNumber>
    </recommendedName>
</protein>
<keyword evidence="1" id="KW-0808">Transferase</keyword>
<evidence type="ECO:0000259" key="3">
    <source>
        <dbReference type="Pfam" id="PF05183"/>
    </source>
</evidence>
<dbReference type="InterPro" id="IPR007855">
    <property type="entry name" value="RDRP"/>
</dbReference>
<keyword evidence="1" id="KW-0696">RNA-directed RNA polymerase</keyword>
<dbReference type="GO" id="GO:0031380">
    <property type="term" value="C:nuclear RNA-directed RNA polymerase complex"/>
    <property type="evidence" value="ECO:0007669"/>
    <property type="project" value="TreeGrafter"/>
</dbReference>
<feature type="region of interest" description="Disordered" evidence="2">
    <location>
        <begin position="42"/>
        <end position="61"/>
    </location>
</feature>
<proteinExistence type="inferred from homology"/>
<keyword evidence="4" id="KW-0560">Oxidoreductase</keyword>
<keyword evidence="1" id="KW-0694">RNA-binding</keyword>
<dbReference type="Pfam" id="PF05183">
    <property type="entry name" value="RdRP"/>
    <property type="match status" value="1"/>
</dbReference>
<sequence>MSRDNGFDTSMDSDSDSELWNSFESSSSEIDASCDFFSHSTRLKRRQDMSDASFDDSRPSSKKVKISDRINFITDASSSRAAEPFLIAGFNNAGDETMFNSISGLPLGVKWEIARLVSMGRLTNLMLDDLHQLKGSNAEVAPKTIETIFKEKARKINVDVAFAAERKSQCPWEELDREEAALSVDPNAALGNSPAYPERYYGGKVSFVGSIEEVGTGGKFKVVLDRCGLTSSSRLCRRFGSSAILRLKVPLKLLHSDKNLQEFFRKPFVIFGNVFRSFYAKEATVFLFKTRESYSQGKIHDSPAGLSLFEFLDEFNPLELNANQMLCKWASRFALGLSNSVPGPVLNPENVEEINDIISPANSNMTDGCGISNLAFNLKLRFDFNLQTMPCAVQVRHGGRKGMLVLWPDSTHEDTPKICFRNSSQVKINYSEEAKAHPANSTVDILRFSRTTCPARLSPEVIINLEHNGVPAEVFVRMQEAYIAHAVDDLLYWAKEPGRDTPEVMLRLWRALEKSEDVYIARRVREAVGEARFRGFGEKFNDSTVEDEEEDVDTAINERSTAWWPDYISGCPSSLAETCMTLVDSGFTPQSLPVLREKLKQIVLKKIKYRSTHFRYEVPQSASAFVVPDCWDVLHENEIHFKSSRRQFLNSEGVETDTVIGDVLMTRNPCKVPTDVRKLKAVKHEKLHDLVDVIVCTVKGQRRLLDFLGGDYDGDTAIVIWDPEIVDSFVNAPEKFSLEPQGIGSCFDRDENTVKSFNQQYAGQPPEVKAAELQKYLLGSLRDPSAVGQYSGYHDNSILTRGYDNPRTVKLAYKSGTCRILILPAANAQVRFCKILDSPKTGYNIKPETRTADAKQYGHLRGPAWKNKDKDASGVALNVPLLQRKVDPTNPSLARPFIMDVLTAAALSQKDAWLKDAEDLFRPFEERDVVLDADLQKPWRDFGNFVNEHIWDNDKRPKSDMTIIGKHVKEMSRRHSEEIKSEGFTDRAIEIRQDTLRNLSHDFAAQPTPNDLGAIFDPMLIARLRASYAYIHDYHKHEWKGSNMAWSRFPWNVALGDLCKIKTDALGPHKAITMTFYERFKLGGERR</sequence>
<dbReference type="Proteomes" id="UP000623467">
    <property type="component" value="Unassembled WGS sequence"/>
</dbReference>
<comment type="similarity">
    <text evidence="1">Belongs to the RdRP family.</text>
</comment>
<dbReference type="GO" id="GO:0004497">
    <property type="term" value="F:monooxygenase activity"/>
    <property type="evidence" value="ECO:0007669"/>
    <property type="project" value="UniProtKB-KW"/>
</dbReference>
<dbReference type="GO" id="GO:0003723">
    <property type="term" value="F:RNA binding"/>
    <property type="evidence" value="ECO:0007669"/>
    <property type="project" value="UniProtKB-KW"/>
</dbReference>
<comment type="catalytic activity">
    <reaction evidence="1">
        <text>RNA(n) + a ribonucleoside 5'-triphosphate = RNA(n+1) + diphosphate</text>
        <dbReference type="Rhea" id="RHEA:21248"/>
        <dbReference type="Rhea" id="RHEA-COMP:14527"/>
        <dbReference type="Rhea" id="RHEA-COMP:17342"/>
        <dbReference type="ChEBI" id="CHEBI:33019"/>
        <dbReference type="ChEBI" id="CHEBI:61557"/>
        <dbReference type="ChEBI" id="CHEBI:140395"/>
        <dbReference type="EC" id="2.7.7.48"/>
    </reaction>
</comment>
<reference evidence="4" key="1">
    <citation type="submission" date="2020-05" db="EMBL/GenBank/DDBJ databases">
        <title>Mycena genomes resolve the evolution of fungal bioluminescence.</title>
        <authorList>
            <person name="Tsai I.J."/>
        </authorList>
    </citation>
    <scope>NUCLEOTIDE SEQUENCE</scope>
    <source>
        <strain evidence="4">160909Yilan</strain>
    </source>
</reference>
<dbReference type="PANTHER" id="PTHR23079:SF55">
    <property type="entry name" value="RNA-DIRECTED RNA POLYMERASE"/>
    <property type="match status" value="1"/>
</dbReference>
<dbReference type="AlphaFoldDB" id="A0A8H6XYS5"/>
<keyword evidence="5" id="KW-1185">Reference proteome</keyword>
<name>A0A8H6XYS5_9AGAR</name>
<accession>A0A8H6XYS5</accession>
<dbReference type="GO" id="GO:0030422">
    <property type="term" value="P:siRNA processing"/>
    <property type="evidence" value="ECO:0007669"/>
    <property type="project" value="TreeGrafter"/>
</dbReference>
<organism evidence="4 5">
    <name type="scientific">Mycena sanguinolenta</name>
    <dbReference type="NCBI Taxonomy" id="230812"/>
    <lineage>
        <taxon>Eukaryota</taxon>
        <taxon>Fungi</taxon>
        <taxon>Dikarya</taxon>
        <taxon>Basidiomycota</taxon>
        <taxon>Agaricomycotina</taxon>
        <taxon>Agaricomycetes</taxon>
        <taxon>Agaricomycetidae</taxon>
        <taxon>Agaricales</taxon>
        <taxon>Marasmiineae</taxon>
        <taxon>Mycenaceae</taxon>
        <taxon>Mycena</taxon>
    </lineage>
</organism>
<dbReference type="PANTHER" id="PTHR23079">
    <property type="entry name" value="RNA-DEPENDENT RNA POLYMERASE"/>
    <property type="match status" value="1"/>
</dbReference>
<dbReference type="EC" id="2.7.7.48" evidence="1"/>